<keyword evidence="3" id="KW-1185">Reference proteome</keyword>
<dbReference type="AlphaFoldDB" id="A0A448HIM2"/>
<gene>
    <name evidence="2" type="ORF">NCTC11636_02027</name>
</gene>
<dbReference type="RefSeq" id="WP_126383006.1">
    <property type="nucleotide sequence ID" value="NZ_LR134350.1"/>
</dbReference>
<dbReference type="PROSITE" id="PS51257">
    <property type="entry name" value="PROKAR_LIPOPROTEIN"/>
    <property type="match status" value="1"/>
</dbReference>
<organism evidence="2 3">
    <name type="scientific">Actinomyces howellii</name>
    <dbReference type="NCBI Taxonomy" id="52771"/>
    <lineage>
        <taxon>Bacteria</taxon>
        <taxon>Bacillati</taxon>
        <taxon>Actinomycetota</taxon>
        <taxon>Actinomycetes</taxon>
        <taxon>Actinomycetales</taxon>
        <taxon>Actinomycetaceae</taxon>
        <taxon>Actinomyces</taxon>
    </lineage>
</organism>
<feature type="chain" id="PRO_5038602548" description="Lipoprotein" evidence="1">
    <location>
        <begin position="23"/>
        <end position="214"/>
    </location>
</feature>
<evidence type="ECO:0008006" key="4">
    <source>
        <dbReference type="Google" id="ProtNLM"/>
    </source>
</evidence>
<proteinExistence type="predicted"/>
<dbReference type="Proteomes" id="UP000266895">
    <property type="component" value="Chromosome"/>
</dbReference>
<dbReference type="KEGG" id="ahw:NCTC11636_02027"/>
<evidence type="ECO:0000313" key="3">
    <source>
        <dbReference type="Proteomes" id="UP000266895"/>
    </source>
</evidence>
<evidence type="ECO:0000256" key="1">
    <source>
        <dbReference type="SAM" id="SignalP"/>
    </source>
</evidence>
<protein>
    <recommendedName>
        <fullName evidence="4">Lipoprotein</fullName>
    </recommendedName>
</protein>
<reference evidence="2 3" key="1">
    <citation type="submission" date="2018-12" db="EMBL/GenBank/DDBJ databases">
        <authorList>
            <consortium name="Pathogen Informatics"/>
        </authorList>
    </citation>
    <scope>NUCLEOTIDE SEQUENCE [LARGE SCALE GENOMIC DNA]</scope>
    <source>
        <strain evidence="2 3">NCTC11636</strain>
    </source>
</reference>
<keyword evidence="1" id="KW-0732">Signal</keyword>
<name>A0A448HIM2_9ACTO</name>
<feature type="signal peptide" evidence="1">
    <location>
        <begin position="1"/>
        <end position="22"/>
    </location>
</feature>
<sequence length="214" mass="21151">MTPIVRAVAVAAAALIPLSLTACSLIVDPDPAASASAPSSATATAEQEAYTSASVPDLGLTIAVPSHWQTIAPEAVSNPVVLEQVAGATGLSTEILEATLADTEFVAIDPAPAQGTVGTLHVADMGTGTGTPDQDALTATVSDLGGTVTGSRQADTAQGTATVVSYTAEDSGTTVHGTVIAAPTPDGRDARISVLTGSQEDTDSLTEAILDSLA</sequence>
<accession>A0A448HIM2</accession>
<dbReference type="EMBL" id="LR134350">
    <property type="protein sequence ID" value="VEG29395.1"/>
    <property type="molecule type" value="Genomic_DNA"/>
</dbReference>
<evidence type="ECO:0000313" key="2">
    <source>
        <dbReference type="EMBL" id="VEG29395.1"/>
    </source>
</evidence>